<comment type="catalytic activity">
    <reaction evidence="4">
        <text>N(1)-(5-phospho-beta-D-ribosyl)glycinamide + (6R)-10-formyltetrahydrofolate = N(2)-formyl-N(1)-(5-phospho-beta-D-ribosyl)glycinamide + (6S)-5,6,7,8-tetrahydrofolate + H(+)</text>
        <dbReference type="Rhea" id="RHEA:15053"/>
        <dbReference type="ChEBI" id="CHEBI:15378"/>
        <dbReference type="ChEBI" id="CHEBI:57453"/>
        <dbReference type="ChEBI" id="CHEBI:143788"/>
        <dbReference type="ChEBI" id="CHEBI:147286"/>
        <dbReference type="ChEBI" id="CHEBI:195366"/>
        <dbReference type="EC" id="2.1.2.2"/>
    </reaction>
</comment>
<dbReference type="UniPathway" id="UPA00074">
    <property type="reaction ID" value="UER00126"/>
</dbReference>
<evidence type="ECO:0000256" key="4">
    <source>
        <dbReference type="HAMAP-Rule" id="MF_01930"/>
    </source>
</evidence>
<feature type="binding site" evidence="4">
    <location>
        <position position="108"/>
    </location>
    <ligand>
        <name>(6R)-10-formyltetrahydrofolate</name>
        <dbReference type="ChEBI" id="CHEBI:195366"/>
    </ligand>
</feature>
<keyword evidence="2 4" id="KW-0808">Transferase</keyword>
<dbReference type="InterPro" id="IPR036477">
    <property type="entry name" value="Formyl_transf_N_sf"/>
</dbReference>
<organism evidence="6 7">
    <name type="scientific">Arboricoccus pini</name>
    <dbReference type="NCBI Taxonomy" id="1963835"/>
    <lineage>
        <taxon>Bacteria</taxon>
        <taxon>Pseudomonadati</taxon>
        <taxon>Pseudomonadota</taxon>
        <taxon>Alphaproteobacteria</taxon>
        <taxon>Geminicoccales</taxon>
        <taxon>Geminicoccaceae</taxon>
        <taxon>Arboricoccus</taxon>
    </lineage>
</organism>
<comment type="caution">
    <text evidence="4">Lacks conserved residue(s) required for the propagation of feature annotation.</text>
</comment>
<feature type="active site" description="Proton donor" evidence="4">
    <location>
        <position position="110"/>
    </location>
</feature>
<feature type="site" description="Raises pKa of active site His" evidence="4">
    <location>
        <position position="146"/>
    </location>
</feature>
<gene>
    <name evidence="4" type="primary">purN</name>
    <name evidence="6" type="ORF">SAMN07250955_101486</name>
</gene>
<evidence type="ECO:0000313" key="6">
    <source>
        <dbReference type="EMBL" id="SNB55493.1"/>
    </source>
</evidence>
<keyword evidence="3 4" id="KW-0658">Purine biosynthesis</keyword>
<name>A0A212Q828_9PROT</name>
<dbReference type="OrthoDB" id="9806170at2"/>
<dbReference type="AlphaFoldDB" id="A0A212Q828"/>
<feature type="domain" description="Formyl transferase N-terminal" evidence="5">
    <location>
        <begin position="5"/>
        <end position="183"/>
    </location>
</feature>
<evidence type="ECO:0000256" key="1">
    <source>
        <dbReference type="ARBA" id="ARBA00005054"/>
    </source>
</evidence>
<dbReference type="Proteomes" id="UP000197065">
    <property type="component" value="Unassembled WGS sequence"/>
</dbReference>
<dbReference type="EC" id="2.1.2.2" evidence="4"/>
<dbReference type="GO" id="GO:0005829">
    <property type="term" value="C:cytosol"/>
    <property type="evidence" value="ECO:0007669"/>
    <property type="project" value="TreeGrafter"/>
</dbReference>
<dbReference type="SUPFAM" id="SSF53328">
    <property type="entry name" value="Formyltransferase"/>
    <property type="match status" value="1"/>
</dbReference>
<dbReference type="GO" id="GO:0006189">
    <property type="term" value="P:'de novo' IMP biosynthetic process"/>
    <property type="evidence" value="ECO:0007669"/>
    <property type="project" value="UniProtKB-UniRule"/>
</dbReference>
<evidence type="ECO:0000256" key="3">
    <source>
        <dbReference type="ARBA" id="ARBA00022755"/>
    </source>
</evidence>
<feature type="binding site" evidence="4">
    <location>
        <position position="66"/>
    </location>
    <ligand>
        <name>(6R)-10-formyltetrahydrofolate</name>
        <dbReference type="ChEBI" id="CHEBI:195366"/>
    </ligand>
</feature>
<dbReference type="PANTHER" id="PTHR43369">
    <property type="entry name" value="PHOSPHORIBOSYLGLYCINAMIDE FORMYLTRANSFERASE"/>
    <property type="match status" value="1"/>
</dbReference>
<dbReference type="InterPro" id="IPR004607">
    <property type="entry name" value="GART"/>
</dbReference>
<dbReference type="HAMAP" id="MF_01930">
    <property type="entry name" value="PurN"/>
    <property type="match status" value="1"/>
</dbReference>
<sequence>MSRAVAVLISGGGSNLQALIESCALPDSAARIVLVISNRPDAYGLVRAREAGIPTAVVDHRKFIDRFDFESNIDALLRQAGVELVCLAGFMRVLTPHFVDAWRDRTLNIHPSLLPAFPGLHTHARALDAGVRLAGCTVHLVRSEVDIGPILMQAAVPVLEDDDDASLAARVLEVEHQAYPRALQLLARGDLVIEGEQVRPADPIVPPARLLLHPLLRS</sequence>
<dbReference type="PANTHER" id="PTHR43369:SF2">
    <property type="entry name" value="PHOSPHORIBOSYLGLYCINAMIDE FORMYLTRANSFERASE"/>
    <property type="match status" value="1"/>
</dbReference>
<dbReference type="CDD" id="cd08645">
    <property type="entry name" value="FMT_core_GART"/>
    <property type="match status" value="1"/>
</dbReference>
<proteinExistence type="inferred from homology"/>
<keyword evidence="7" id="KW-1185">Reference proteome</keyword>
<feature type="binding site" evidence="4">
    <location>
        <begin position="13"/>
        <end position="15"/>
    </location>
    <ligand>
        <name>N(1)-(5-phospho-beta-D-ribosyl)glycinamide</name>
        <dbReference type="ChEBI" id="CHEBI:143788"/>
    </ligand>
</feature>
<reference evidence="6 7" key="1">
    <citation type="submission" date="2017-06" db="EMBL/GenBank/DDBJ databases">
        <authorList>
            <person name="Kim H.J."/>
            <person name="Triplett B.A."/>
        </authorList>
    </citation>
    <scope>NUCLEOTIDE SEQUENCE [LARGE SCALE GENOMIC DNA]</scope>
    <source>
        <strain evidence="6 7">B29T1</strain>
    </source>
</reference>
<dbReference type="GO" id="GO:0004644">
    <property type="term" value="F:phosphoribosylglycinamide formyltransferase activity"/>
    <property type="evidence" value="ECO:0007669"/>
    <property type="project" value="UniProtKB-UniRule"/>
</dbReference>
<dbReference type="Pfam" id="PF00551">
    <property type="entry name" value="Formyl_trans_N"/>
    <property type="match status" value="1"/>
</dbReference>
<dbReference type="Gene3D" id="3.40.50.170">
    <property type="entry name" value="Formyl transferase, N-terminal domain"/>
    <property type="match status" value="1"/>
</dbReference>
<dbReference type="NCBIfam" id="TIGR00639">
    <property type="entry name" value="PurN"/>
    <property type="match status" value="1"/>
</dbReference>
<protein>
    <recommendedName>
        <fullName evidence="4">Phosphoribosylglycinamide formyltransferase</fullName>
        <ecNumber evidence="4">2.1.2.2</ecNumber>
    </recommendedName>
    <alternativeName>
        <fullName evidence="4">5'-phosphoribosylglycinamide transformylase</fullName>
    </alternativeName>
    <alternativeName>
        <fullName evidence="4">GAR transformylase</fullName>
        <shortName evidence="4">GART</shortName>
    </alternativeName>
</protein>
<comment type="similarity">
    <text evidence="4">Belongs to the GART family.</text>
</comment>
<evidence type="ECO:0000256" key="2">
    <source>
        <dbReference type="ARBA" id="ARBA00022679"/>
    </source>
</evidence>
<evidence type="ECO:0000259" key="5">
    <source>
        <dbReference type="Pfam" id="PF00551"/>
    </source>
</evidence>
<accession>A0A212Q828</accession>
<evidence type="ECO:0000313" key="7">
    <source>
        <dbReference type="Proteomes" id="UP000197065"/>
    </source>
</evidence>
<comment type="function">
    <text evidence="4">Catalyzes the transfer of a formyl group from 10-formyltetrahydrofolate to 5-phospho-ribosyl-glycinamide (GAR), producing 5-phospho-ribosyl-N-formylglycinamide (FGAR) and tetrahydrofolate.</text>
</comment>
<dbReference type="RefSeq" id="WP_088559771.1">
    <property type="nucleotide sequence ID" value="NZ_FYEH01000001.1"/>
</dbReference>
<dbReference type="EMBL" id="FYEH01000001">
    <property type="protein sequence ID" value="SNB55493.1"/>
    <property type="molecule type" value="Genomic_DNA"/>
</dbReference>
<comment type="pathway">
    <text evidence="1 4">Purine metabolism; IMP biosynthesis via de novo pathway; N(2)-formyl-N(1)-(5-phospho-D-ribosyl)glycinamide from N(1)-(5-phospho-D-ribosyl)glycinamide (10-formyl THF route): step 1/1.</text>
</comment>
<dbReference type="InterPro" id="IPR002376">
    <property type="entry name" value="Formyl_transf_N"/>
</dbReference>